<dbReference type="RefSeq" id="WP_131099414.1">
    <property type="nucleotide sequence ID" value="NZ_CP036455.1"/>
</dbReference>
<dbReference type="InterPro" id="IPR012818">
    <property type="entry name" value="CbiE"/>
</dbReference>
<sequence length="419" mass="42720">MITVIGLDGAPLTDRAAAALSAAVCVAGARRHLDAAAEHIAAGAERVPIGDLAAATEAVLAARGPSAVLASGDPGFFGVLRSLRERGAEVEVVPAVSSVATAFARIGLPWDDAVVVSAHGRGDSGRGVRRALAAALAHPKAAILTAPGTAGPEAFLPELLRAGREVHVAQRLGSAEERVTRVADAGAGAVAAERSWAAPNVVVAVDPARAIAPTMAWLPGHQGAPSNWALAEERFEHRASLITKPEVRALALARLAPRPGTVVWDVGAGSGSVAVECARFGARAVAFERNPEDCARIRANARAHGTEVEVCEGDAAGALDAAAARLAPDAAFVGGGDDAVAAAVCAHRPERIVVALASLDRIRPLHDLLTSAGYTVGGSQMQASRLADLPNGSLRLAAANPVTLLWGADPTPSRPERHR</sequence>
<dbReference type="PANTHER" id="PTHR43182:SF1">
    <property type="entry name" value="COBALT-PRECORRIN-7 C(5)-METHYLTRANSFERASE"/>
    <property type="match status" value="1"/>
</dbReference>
<dbReference type="OrthoDB" id="9787825at2"/>
<name>A0A4V0ZK15_9ACTN</name>
<dbReference type="Pfam" id="PF00590">
    <property type="entry name" value="TP_methylase"/>
    <property type="match status" value="1"/>
</dbReference>
<evidence type="ECO:0000256" key="4">
    <source>
        <dbReference type="ARBA" id="ARBA00022679"/>
    </source>
</evidence>
<dbReference type="PANTHER" id="PTHR43182">
    <property type="entry name" value="COBALT-PRECORRIN-6B C(15)-METHYLTRANSFERASE (DECARBOXYLATING)"/>
    <property type="match status" value="1"/>
</dbReference>
<dbReference type="Gene3D" id="3.30.950.10">
    <property type="entry name" value="Methyltransferase, Cobalt-precorrin-4 Transmethylase, Domain 2"/>
    <property type="match status" value="1"/>
</dbReference>
<evidence type="ECO:0000259" key="6">
    <source>
        <dbReference type="Pfam" id="PF00590"/>
    </source>
</evidence>
<evidence type="ECO:0000313" key="7">
    <source>
        <dbReference type="EMBL" id="QBI55402.1"/>
    </source>
</evidence>
<dbReference type="GO" id="GO:0009236">
    <property type="term" value="P:cobalamin biosynthetic process"/>
    <property type="evidence" value="ECO:0007669"/>
    <property type="project" value="UniProtKB-UniPathway"/>
</dbReference>
<dbReference type="Proteomes" id="UP000292235">
    <property type="component" value="Chromosome"/>
</dbReference>
<reference evidence="7 8" key="1">
    <citation type="submission" date="2019-02" db="EMBL/GenBank/DDBJ databases">
        <authorList>
            <person name="Khodamoradi S."/>
            <person name="Hahnke R.L."/>
            <person name="Kaempfer P."/>
            <person name="Schumann P."/>
            <person name="Rohde M."/>
            <person name="Steinert M."/>
            <person name="Luzhetskyy A."/>
            <person name="Wink J."/>
            <person name="Ruckert C."/>
        </authorList>
    </citation>
    <scope>NUCLEOTIDE SEQUENCE [LARGE SCALE GENOMIC DNA]</scope>
    <source>
        <strain evidence="7 8">M2</strain>
    </source>
</reference>
<dbReference type="InterPro" id="IPR014008">
    <property type="entry name" value="Cbl_synth_MTase_CbiT"/>
</dbReference>
<keyword evidence="2" id="KW-0169">Cobalamin biosynthesis</keyword>
<dbReference type="EMBL" id="CP036455">
    <property type="protein sequence ID" value="QBI55402.1"/>
    <property type="molecule type" value="Genomic_DNA"/>
</dbReference>
<keyword evidence="3 7" id="KW-0489">Methyltransferase</keyword>
<keyword evidence="5" id="KW-0949">S-adenosyl-L-methionine</keyword>
<dbReference type="NCBIfam" id="TIGR02467">
    <property type="entry name" value="CbiE"/>
    <property type="match status" value="1"/>
</dbReference>
<dbReference type="NCBIfam" id="TIGR02469">
    <property type="entry name" value="CbiT"/>
    <property type="match status" value="1"/>
</dbReference>
<proteinExistence type="predicted"/>
<dbReference type="KEGG" id="strr:EKD16_18190"/>
<evidence type="ECO:0000256" key="5">
    <source>
        <dbReference type="ARBA" id="ARBA00022691"/>
    </source>
</evidence>
<dbReference type="InterPro" id="IPR000878">
    <property type="entry name" value="4pyrrol_Mease"/>
</dbReference>
<dbReference type="GO" id="GO:0046025">
    <property type="term" value="F:precorrin-6Y C5,15-methyltransferase (decarboxylating) activity"/>
    <property type="evidence" value="ECO:0007669"/>
    <property type="project" value="UniProtKB-EC"/>
</dbReference>
<dbReference type="AlphaFoldDB" id="A0A4V0ZK15"/>
<dbReference type="InterPro" id="IPR006365">
    <property type="entry name" value="Cbl_synth_CobL"/>
</dbReference>
<evidence type="ECO:0000256" key="1">
    <source>
        <dbReference type="ARBA" id="ARBA00004953"/>
    </source>
</evidence>
<dbReference type="CDD" id="cd11644">
    <property type="entry name" value="Precorrin-6Y-MT"/>
    <property type="match status" value="1"/>
</dbReference>
<keyword evidence="8" id="KW-1185">Reference proteome</keyword>
<dbReference type="InterPro" id="IPR014776">
    <property type="entry name" value="4pyrrole_Mease_sub2"/>
</dbReference>
<dbReference type="InterPro" id="IPR014777">
    <property type="entry name" value="4pyrrole_Mease_sub1"/>
</dbReference>
<feature type="domain" description="Tetrapyrrole methylase" evidence="6">
    <location>
        <begin position="11"/>
        <end position="181"/>
    </location>
</feature>
<dbReference type="GO" id="GO:0032259">
    <property type="term" value="P:methylation"/>
    <property type="evidence" value="ECO:0007669"/>
    <property type="project" value="UniProtKB-KW"/>
</dbReference>
<evidence type="ECO:0000313" key="8">
    <source>
        <dbReference type="Proteomes" id="UP000292235"/>
    </source>
</evidence>
<dbReference type="Gene3D" id="3.40.1010.10">
    <property type="entry name" value="Cobalt-precorrin-4 Transmethylase, Domain 1"/>
    <property type="match status" value="1"/>
</dbReference>
<evidence type="ECO:0000256" key="3">
    <source>
        <dbReference type="ARBA" id="ARBA00022603"/>
    </source>
</evidence>
<dbReference type="PIRSF" id="PIRSF036428">
    <property type="entry name" value="CobL"/>
    <property type="match status" value="1"/>
</dbReference>
<evidence type="ECO:0000256" key="2">
    <source>
        <dbReference type="ARBA" id="ARBA00022573"/>
    </source>
</evidence>
<dbReference type="InterPro" id="IPR029063">
    <property type="entry name" value="SAM-dependent_MTases_sf"/>
</dbReference>
<dbReference type="UniPathway" id="UPA00148"/>
<comment type="pathway">
    <text evidence="1">Cofactor biosynthesis; adenosylcobalamin biosynthesis.</text>
</comment>
<protein>
    <submittedName>
        <fullName evidence="7">Precorrin-6Y C(5,15)-methyltransferase [decarboxylating]</fullName>
        <ecNumber evidence="7">2.1.1.132</ecNumber>
    </submittedName>
</protein>
<dbReference type="InterPro" id="IPR035996">
    <property type="entry name" value="4pyrrol_Methylase_sf"/>
</dbReference>
<dbReference type="GO" id="GO:0008276">
    <property type="term" value="F:protein methyltransferase activity"/>
    <property type="evidence" value="ECO:0007669"/>
    <property type="project" value="InterPro"/>
</dbReference>
<dbReference type="SUPFAM" id="SSF53335">
    <property type="entry name" value="S-adenosyl-L-methionine-dependent methyltransferases"/>
    <property type="match status" value="1"/>
</dbReference>
<organism evidence="7 8">
    <name type="scientific">Streptomonospora litoralis</name>
    <dbReference type="NCBI Taxonomy" id="2498135"/>
    <lineage>
        <taxon>Bacteria</taxon>
        <taxon>Bacillati</taxon>
        <taxon>Actinomycetota</taxon>
        <taxon>Actinomycetes</taxon>
        <taxon>Streptosporangiales</taxon>
        <taxon>Nocardiopsidaceae</taxon>
        <taxon>Streptomonospora</taxon>
    </lineage>
</organism>
<dbReference type="EC" id="2.1.1.132" evidence="7"/>
<accession>A0A4V0ZK15</accession>
<dbReference type="SUPFAM" id="SSF53790">
    <property type="entry name" value="Tetrapyrrole methylase"/>
    <property type="match status" value="1"/>
</dbReference>
<gene>
    <name evidence="7" type="primary">cobL</name>
    <name evidence="7" type="ORF">EKD16_18190</name>
</gene>
<dbReference type="Gene3D" id="3.40.50.150">
    <property type="entry name" value="Vaccinia Virus protein VP39"/>
    <property type="match status" value="1"/>
</dbReference>
<dbReference type="InterPro" id="IPR050714">
    <property type="entry name" value="Cobalamin_biosynth_MTase"/>
</dbReference>
<keyword evidence="4 7" id="KW-0808">Transferase</keyword>